<evidence type="ECO:0000256" key="1">
    <source>
        <dbReference type="SAM" id="MobiDB-lite"/>
    </source>
</evidence>
<dbReference type="PANTHER" id="PTHR10672">
    <property type="entry name" value="ADDUCIN"/>
    <property type="match status" value="1"/>
</dbReference>
<feature type="region of interest" description="Disordered" evidence="1">
    <location>
        <begin position="54"/>
        <end position="266"/>
    </location>
</feature>
<feature type="compositionally biased region" description="Basic and acidic residues" evidence="1">
    <location>
        <begin position="54"/>
        <end position="63"/>
    </location>
</feature>
<reference evidence="2" key="1">
    <citation type="submission" date="2019-10" db="EMBL/GenBank/DDBJ databases">
        <authorList>
            <person name="Soares A.E.R."/>
            <person name="Aleixo A."/>
            <person name="Schneider P."/>
            <person name="Miyaki C.Y."/>
            <person name="Schneider M.P."/>
            <person name="Mello C."/>
            <person name="Vasconcelos A.T.R."/>
        </authorList>
    </citation>
    <scope>NUCLEOTIDE SEQUENCE</scope>
    <source>
        <tissue evidence="2">Muscle</tissue>
    </source>
</reference>
<evidence type="ECO:0000313" key="3">
    <source>
        <dbReference type="Proteomes" id="UP001145742"/>
    </source>
</evidence>
<name>A0ABQ9E0S1_9PASS</name>
<gene>
    <name evidence="2" type="ORF">WISP_01475</name>
</gene>
<proteinExistence type="predicted"/>
<evidence type="ECO:0000313" key="2">
    <source>
        <dbReference type="EMBL" id="KAJ7428235.1"/>
    </source>
</evidence>
<comment type="caution">
    <text evidence="2">The sequence shown here is derived from an EMBL/GenBank/DDBJ whole genome shotgun (WGS) entry which is preliminary data.</text>
</comment>
<organism evidence="2 3">
    <name type="scientific">Willisornis vidua</name>
    <name type="common">Xingu scale-backed antbird</name>
    <dbReference type="NCBI Taxonomy" id="1566151"/>
    <lineage>
        <taxon>Eukaryota</taxon>
        <taxon>Metazoa</taxon>
        <taxon>Chordata</taxon>
        <taxon>Craniata</taxon>
        <taxon>Vertebrata</taxon>
        <taxon>Euteleostomi</taxon>
        <taxon>Archelosauria</taxon>
        <taxon>Archosauria</taxon>
        <taxon>Dinosauria</taxon>
        <taxon>Saurischia</taxon>
        <taxon>Theropoda</taxon>
        <taxon>Coelurosauria</taxon>
        <taxon>Aves</taxon>
        <taxon>Neognathae</taxon>
        <taxon>Neoaves</taxon>
        <taxon>Telluraves</taxon>
        <taxon>Australaves</taxon>
        <taxon>Passeriformes</taxon>
        <taxon>Thamnophilidae</taxon>
        <taxon>Willisornis</taxon>
    </lineage>
</organism>
<feature type="compositionally biased region" description="Basic and acidic residues" evidence="1">
    <location>
        <begin position="89"/>
        <end position="103"/>
    </location>
</feature>
<feature type="compositionally biased region" description="Polar residues" evidence="1">
    <location>
        <begin position="67"/>
        <end position="88"/>
    </location>
</feature>
<protein>
    <submittedName>
        <fullName evidence="2">Beta-adducin-like protein</fullName>
    </submittedName>
</protein>
<feature type="compositionally biased region" description="Basic and acidic residues" evidence="1">
    <location>
        <begin position="183"/>
        <end position="197"/>
    </location>
</feature>
<accession>A0ABQ9E0S1</accession>
<feature type="compositionally biased region" description="Basic residues" evidence="1">
    <location>
        <begin position="242"/>
        <end position="266"/>
    </location>
</feature>
<sequence>MHFLGSPLYYQGLCWLRADEVEKGSSGTPIRIENPNQFVPLYTDPQEVLEMRNKIREQNRQDVKSAGPQSQLLASVIAETSRSPSTESHLGDADAKEGSREEAPPEPEPPNPFSQLTDQELEEYKQEVERKKRLQGEKDVAAEDSGAPPPEPPPDSTPEPPVPAEPTEGDKKVDGGQAPADSTAKKEPPAVNGKDEEQSTEENLGKGGTERTAPNADQDAPKEKETVTSTPVSPDGSPSKSPSKKKKKFRTPSFLKKGKKKEKIES</sequence>
<dbReference type="InterPro" id="IPR051017">
    <property type="entry name" value="Aldolase-II_Adducin_sf"/>
</dbReference>
<dbReference type="Proteomes" id="UP001145742">
    <property type="component" value="Unassembled WGS sequence"/>
</dbReference>
<dbReference type="EMBL" id="WHWB01030837">
    <property type="protein sequence ID" value="KAJ7428235.1"/>
    <property type="molecule type" value="Genomic_DNA"/>
</dbReference>
<dbReference type="PANTHER" id="PTHR10672:SF6">
    <property type="entry name" value="BETA-ADDUCIN"/>
    <property type="match status" value="1"/>
</dbReference>
<keyword evidence="3" id="KW-1185">Reference proteome</keyword>
<feature type="compositionally biased region" description="Low complexity" evidence="1">
    <location>
        <begin position="231"/>
        <end position="241"/>
    </location>
</feature>
<feature type="compositionally biased region" description="Basic and acidic residues" evidence="1">
    <location>
        <begin position="122"/>
        <end position="141"/>
    </location>
</feature>
<feature type="compositionally biased region" description="Pro residues" evidence="1">
    <location>
        <begin position="147"/>
        <end position="164"/>
    </location>
</feature>